<dbReference type="InterPro" id="IPR036900">
    <property type="entry name" value="A-D-PHexomutase_C_sf"/>
</dbReference>
<dbReference type="STRING" id="1166340.SAMN05192583_2969"/>
<evidence type="ECO:0000256" key="2">
    <source>
        <dbReference type="ARBA" id="ARBA00010231"/>
    </source>
</evidence>
<feature type="domain" description="Alpha-D-phosphohexomutase alpha/beta/alpha" evidence="10">
    <location>
        <begin position="166"/>
        <end position="251"/>
    </location>
</feature>
<evidence type="ECO:0000259" key="8">
    <source>
        <dbReference type="Pfam" id="PF00408"/>
    </source>
</evidence>
<feature type="domain" description="Alpha-D-phosphohexomutase alpha/beta/alpha" evidence="11">
    <location>
        <begin position="255"/>
        <end position="362"/>
    </location>
</feature>
<dbReference type="SUPFAM" id="SSF55957">
    <property type="entry name" value="Phosphoglucomutase, C-terminal domain"/>
    <property type="match status" value="1"/>
</dbReference>
<name>A0A1H8H8X1_9SPHN</name>
<evidence type="ECO:0000259" key="9">
    <source>
        <dbReference type="Pfam" id="PF02878"/>
    </source>
</evidence>
<dbReference type="Pfam" id="PF02878">
    <property type="entry name" value="PGM_PMM_I"/>
    <property type="match status" value="1"/>
</dbReference>
<dbReference type="RefSeq" id="WP_093666494.1">
    <property type="nucleotide sequence ID" value="NZ_FOCF01000008.1"/>
</dbReference>
<keyword evidence="4 7" id="KW-0479">Metal-binding</keyword>
<dbReference type="GO" id="GO:0000287">
    <property type="term" value="F:magnesium ion binding"/>
    <property type="evidence" value="ECO:0007669"/>
    <property type="project" value="InterPro"/>
</dbReference>
<evidence type="ECO:0000256" key="1">
    <source>
        <dbReference type="ARBA" id="ARBA00001946"/>
    </source>
</evidence>
<comment type="cofactor">
    <cofactor evidence="1">
        <name>Mg(2+)</name>
        <dbReference type="ChEBI" id="CHEBI:18420"/>
    </cofactor>
</comment>
<dbReference type="Proteomes" id="UP000199206">
    <property type="component" value="Unassembled WGS sequence"/>
</dbReference>
<dbReference type="InterPro" id="IPR005841">
    <property type="entry name" value="Alpha-D-phosphohexomutase_SF"/>
</dbReference>
<dbReference type="CDD" id="cd03089">
    <property type="entry name" value="PMM_PGM"/>
    <property type="match status" value="1"/>
</dbReference>
<feature type="domain" description="Alpha-D-phosphohexomutase alpha/beta/alpha" evidence="9">
    <location>
        <begin position="11"/>
        <end position="136"/>
    </location>
</feature>
<dbReference type="InterPro" id="IPR005845">
    <property type="entry name" value="A-D-PHexomutase_a/b/a-II"/>
</dbReference>
<dbReference type="SUPFAM" id="SSF53738">
    <property type="entry name" value="Phosphoglucomutase, first 3 domains"/>
    <property type="match status" value="3"/>
</dbReference>
<dbReference type="NCBIfam" id="NF046027">
    <property type="entry name" value="PhglucPhmanMutPgmG"/>
    <property type="match status" value="1"/>
</dbReference>
<gene>
    <name evidence="12" type="ORF">SAMN05192583_2969</name>
</gene>
<evidence type="ECO:0000313" key="13">
    <source>
        <dbReference type="Proteomes" id="UP000199206"/>
    </source>
</evidence>
<evidence type="ECO:0000259" key="11">
    <source>
        <dbReference type="Pfam" id="PF02880"/>
    </source>
</evidence>
<keyword evidence="13" id="KW-1185">Reference proteome</keyword>
<keyword evidence="5 7" id="KW-0460">Magnesium</keyword>
<dbReference type="PANTHER" id="PTHR43771">
    <property type="entry name" value="PHOSPHOMANNOMUTASE"/>
    <property type="match status" value="1"/>
</dbReference>
<evidence type="ECO:0000256" key="3">
    <source>
        <dbReference type="ARBA" id="ARBA00022553"/>
    </source>
</evidence>
<dbReference type="EMBL" id="FOCF01000008">
    <property type="protein sequence ID" value="SEN52626.1"/>
    <property type="molecule type" value="Genomic_DNA"/>
</dbReference>
<evidence type="ECO:0000256" key="6">
    <source>
        <dbReference type="ARBA" id="ARBA00023235"/>
    </source>
</evidence>
<evidence type="ECO:0000256" key="7">
    <source>
        <dbReference type="RuleBase" id="RU004326"/>
    </source>
</evidence>
<dbReference type="Gene3D" id="3.40.120.10">
    <property type="entry name" value="Alpha-D-Glucose-1,6-Bisphosphate, subunit A, domain 3"/>
    <property type="match status" value="3"/>
</dbReference>
<accession>A0A1H8H8X1</accession>
<dbReference type="PANTHER" id="PTHR43771:SF2">
    <property type="entry name" value="PHOSPHOMANNOMUTASE_PHOSPHOGLUCOMUTASE"/>
    <property type="match status" value="1"/>
</dbReference>
<dbReference type="GO" id="GO:0005975">
    <property type="term" value="P:carbohydrate metabolic process"/>
    <property type="evidence" value="ECO:0007669"/>
    <property type="project" value="InterPro"/>
</dbReference>
<feature type="domain" description="Alpha-D-phosphohexomutase C-terminal" evidence="8">
    <location>
        <begin position="371"/>
        <end position="446"/>
    </location>
</feature>
<dbReference type="Pfam" id="PF02880">
    <property type="entry name" value="PGM_PMM_III"/>
    <property type="match status" value="1"/>
</dbReference>
<dbReference type="AlphaFoldDB" id="A0A1H8H8X1"/>
<dbReference type="PRINTS" id="PR00509">
    <property type="entry name" value="PGMPMM"/>
</dbReference>
<dbReference type="GO" id="GO:0016868">
    <property type="term" value="F:intramolecular phosphotransferase activity"/>
    <property type="evidence" value="ECO:0007669"/>
    <property type="project" value="InterPro"/>
</dbReference>
<dbReference type="InterPro" id="IPR016055">
    <property type="entry name" value="A-D-PHexomutase_a/b/a-I/II/III"/>
</dbReference>
<dbReference type="Pfam" id="PF02879">
    <property type="entry name" value="PGM_PMM_II"/>
    <property type="match status" value="1"/>
</dbReference>
<dbReference type="OrthoDB" id="9803322at2"/>
<organism evidence="12 13">
    <name type="scientific">Sphingomonas gellani</name>
    <dbReference type="NCBI Taxonomy" id="1166340"/>
    <lineage>
        <taxon>Bacteria</taxon>
        <taxon>Pseudomonadati</taxon>
        <taxon>Pseudomonadota</taxon>
        <taxon>Alphaproteobacteria</taxon>
        <taxon>Sphingomonadales</taxon>
        <taxon>Sphingomonadaceae</taxon>
        <taxon>Sphingomonas</taxon>
    </lineage>
</organism>
<proteinExistence type="inferred from homology"/>
<dbReference type="InterPro" id="IPR005843">
    <property type="entry name" value="A-D-PHexomutase_C"/>
</dbReference>
<evidence type="ECO:0000256" key="5">
    <source>
        <dbReference type="ARBA" id="ARBA00022842"/>
    </source>
</evidence>
<dbReference type="Gene3D" id="3.30.310.50">
    <property type="entry name" value="Alpha-D-phosphohexomutase, C-terminal domain"/>
    <property type="match status" value="1"/>
</dbReference>
<evidence type="ECO:0000259" key="10">
    <source>
        <dbReference type="Pfam" id="PF02879"/>
    </source>
</evidence>
<evidence type="ECO:0000313" key="12">
    <source>
        <dbReference type="EMBL" id="SEN52626.1"/>
    </source>
</evidence>
<evidence type="ECO:0000256" key="4">
    <source>
        <dbReference type="ARBA" id="ARBA00022723"/>
    </source>
</evidence>
<protein>
    <submittedName>
        <fullName evidence="12">Phosphomannomutase</fullName>
    </submittedName>
</protein>
<dbReference type="Pfam" id="PF00408">
    <property type="entry name" value="PGM_PMM_IV"/>
    <property type="match status" value="1"/>
</dbReference>
<reference evidence="13" key="1">
    <citation type="submission" date="2016-10" db="EMBL/GenBank/DDBJ databases">
        <authorList>
            <person name="Varghese N."/>
            <person name="Submissions S."/>
        </authorList>
    </citation>
    <scope>NUCLEOTIDE SEQUENCE [LARGE SCALE GENOMIC DNA]</scope>
    <source>
        <strain evidence="13">S6-262</strain>
    </source>
</reference>
<keyword evidence="6" id="KW-0413">Isomerase</keyword>
<dbReference type="InterPro" id="IPR016066">
    <property type="entry name" value="A-D-PHexomutase_CS"/>
</dbReference>
<dbReference type="InterPro" id="IPR005844">
    <property type="entry name" value="A-D-PHexomutase_a/b/a-I"/>
</dbReference>
<dbReference type="PROSITE" id="PS00710">
    <property type="entry name" value="PGM_PMM"/>
    <property type="match status" value="1"/>
</dbReference>
<sequence>MRSHRIDPAILREYDVRGIAGEQLRADDAHALGRAFATRVRRAGGHRVAVGRDGRLTSPAMETALVEGLTAGGCDVIRIGLGPTPMLYYAAATLGVDGGVQVTASHNPAEYNGFKMTLQGRSFFGEDIQDLARLAAAGDWEQGAGDVSDADIADAYVARLMQGHEGGAFRIGWDAGSGAAGPIVEKLCQLLPGEHHLLFTEVDGHFPHHHPDPTVEANLAPLARLVVEKRLDFGLAFDGDGDRIGAVDGRGRPIWGDEILAILAESVLAEHPGAPVIGDVKSTQYLFDRIAQLGGRPVMAKTGHSIIKTRMHELGAPIAGELSGHIFFGAGWYGFDDAQYAAIRLISAVHSKGGSLTALKDAMPVLVTTPEMRFAVPRARMAGVVDEVAARLEAAGAEVNRLDGVRVSTPDGWWLLRASNTQDMLTARAEGRDAAAAERLVAAIDRHLSASGIVRDAD</sequence>
<keyword evidence="3" id="KW-0597">Phosphoprotein</keyword>
<dbReference type="InterPro" id="IPR005846">
    <property type="entry name" value="A-D-PHexomutase_a/b/a-III"/>
</dbReference>
<comment type="similarity">
    <text evidence="2 7">Belongs to the phosphohexose mutase family.</text>
</comment>